<dbReference type="InterPro" id="IPR009351">
    <property type="entry name" value="AlkZ-like"/>
</dbReference>
<dbReference type="EMBL" id="JBIGHW010000010">
    <property type="protein sequence ID" value="MFG6442481.1"/>
    <property type="molecule type" value="Genomic_DNA"/>
</dbReference>
<dbReference type="PANTHER" id="PTHR30528">
    <property type="entry name" value="CYTOPLASMIC PROTEIN"/>
    <property type="match status" value="1"/>
</dbReference>
<keyword evidence="2" id="KW-1185">Reference proteome</keyword>
<reference evidence="1 2" key="1">
    <citation type="submission" date="2024-08" db="EMBL/GenBank/DDBJ databases">
        <authorList>
            <person name="Lu H."/>
        </authorList>
    </citation>
    <scope>NUCLEOTIDE SEQUENCE [LARGE SCALE GENOMIC DNA]</scope>
    <source>
        <strain evidence="1 2">LKC17W</strain>
    </source>
</reference>
<protein>
    <submittedName>
        <fullName evidence="1">DNA glycosylase AlkZ-like family protein</fullName>
    </submittedName>
</protein>
<gene>
    <name evidence="1" type="ORF">ACG0Z3_17480</name>
</gene>
<evidence type="ECO:0000313" key="1">
    <source>
        <dbReference type="EMBL" id="MFG6442481.1"/>
    </source>
</evidence>
<accession>A0ABW7FMA6</accession>
<evidence type="ECO:0000313" key="2">
    <source>
        <dbReference type="Proteomes" id="UP001606301"/>
    </source>
</evidence>
<sequence length="363" mass="40521">MNASPDLAALRRHAVARSLFAPATLMAAVERLGGFVQADPLRAPARAQDLTLRHRVKGYRAGDLERRYPRLDLQEDFFINYGFVTPALRALMHPRTARREWDAARWQLARAVLAEVERLGEAHPAEVDAALGHGPVKNWFGGNSRLSTELLDGLHFRGHLDVVRRDNGTRVYRLAHPWQPPTDPQAAMDALADAVIQKYAPLPAGSLSTLISMLAGGARQWQALRKPTLARAKARLAHAHVDGVDWYWPADEDPRQGWRIPTQVRLLAPFDPVVWDRRRFELLWGWAYRFEAYTPAPKRVRGHYALPLLWRDQVIGWANASVKGGALTVDVGYVAGKPPREAAFAPALDAEVARLHDFLGLGG</sequence>
<dbReference type="Pfam" id="PF06224">
    <property type="entry name" value="AlkZ-like"/>
    <property type="match status" value="1"/>
</dbReference>
<comment type="caution">
    <text evidence="1">The sequence shown here is derived from an EMBL/GenBank/DDBJ whole genome shotgun (WGS) entry which is preliminary data.</text>
</comment>
<dbReference type="Proteomes" id="UP001606301">
    <property type="component" value="Unassembled WGS sequence"/>
</dbReference>
<dbReference type="PANTHER" id="PTHR30528:SF0">
    <property type="entry name" value="CYTOPLASMIC PROTEIN"/>
    <property type="match status" value="1"/>
</dbReference>
<proteinExistence type="predicted"/>
<organism evidence="1 2">
    <name type="scientific">Pelomonas margarita</name>
    <dbReference type="NCBI Taxonomy" id="3299031"/>
    <lineage>
        <taxon>Bacteria</taxon>
        <taxon>Pseudomonadati</taxon>
        <taxon>Pseudomonadota</taxon>
        <taxon>Betaproteobacteria</taxon>
        <taxon>Burkholderiales</taxon>
        <taxon>Sphaerotilaceae</taxon>
        <taxon>Roseateles</taxon>
    </lineage>
</organism>
<dbReference type="RefSeq" id="WP_394399766.1">
    <property type="nucleotide sequence ID" value="NZ_JBIGHW010000010.1"/>
</dbReference>
<name>A0ABW7FMA6_9BURK</name>